<proteinExistence type="predicted"/>
<accession>A0A8H7SNN3</accession>
<evidence type="ECO:0000313" key="1">
    <source>
        <dbReference type="EMBL" id="KAG2232819.1"/>
    </source>
</evidence>
<name>A0A8H7SNN3_9FUNG</name>
<sequence length="176" mass="19586">MPRVNPKLDVNVRVSVSLRFIKDKDVREALQQKYDLTAVGLSFKGITVGRVEVNGNAGYEAKLDEAPSFIMPIAATCIRYLESQNNLSSNNKGVSNSVPVVLEVVRDESDDSDESEKYENIEEELDLTPSDGWAAGEVYIDSHIQASNGYASKKAKLNLVNARFCRPVDYFLFFCP</sequence>
<dbReference type="AlphaFoldDB" id="A0A8H7SNN3"/>
<protein>
    <submittedName>
        <fullName evidence="1">Uncharacterized protein</fullName>
    </submittedName>
</protein>
<dbReference type="EMBL" id="JAEPRE010000098">
    <property type="protein sequence ID" value="KAG2232819.1"/>
    <property type="molecule type" value="Genomic_DNA"/>
</dbReference>
<organism evidence="1 2">
    <name type="scientific">Thamnidium elegans</name>
    <dbReference type="NCBI Taxonomy" id="101142"/>
    <lineage>
        <taxon>Eukaryota</taxon>
        <taxon>Fungi</taxon>
        <taxon>Fungi incertae sedis</taxon>
        <taxon>Mucoromycota</taxon>
        <taxon>Mucoromycotina</taxon>
        <taxon>Mucoromycetes</taxon>
        <taxon>Mucorales</taxon>
        <taxon>Mucorineae</taxon>
        <taxon>Mucoraceae</taxon>
        <taxon>Thamnidium</taxon>
    </lineage>
</organism>
<keyword evidence="2" id="KW-1185">Reference proteome</keyword>
<evidence type="ECO:0000313" key="2">
    <source>
        <dbReference type="Proteomes" id="UP000613177"/>
    </source>
</evidence>
<gene>
    <name evidence="1" type="ORF">INT48_005687</name>
</gene>
<dbReference type="Proteomes" id="UP000613177">
    <property type="component" value="Unassembled WGS sequence"/>
</dbReference>
<comment type="caution">
    <text evidence="1">The sequence shown here is derived from an EMBL/GenBank/DDBJ whole genome shotgun (WGS) entry which is preliminary data.</text>
</comment>
<reference evidence="1" key="1">
    <citation type="submission" date="2021-01" db="EMBL/GenBank/DDBJ databases">
        <title>Metabolic potential, ecology and presence of endohyphal bacteria is reflected in genomic diversity of Mucoromycotina.</title>
        <authorList>
            <person name="Muszewska A."/>
            <person name="Okrasinska A."/>
            <person name="Steczkiewicz K."/>
            <person name="Drgas O."/>
            <person name="Orlowska M."/>
            <person name="Perlinska-Lenart U."/>
            <person name="Aleksandrzak-Piekarczyk T."/>
            <person name="Szatraj K."/>
            <person name="Zielenkiewicz U."/>
            <person name="Pilsyk S."/>
            <person name="Malc E."/>
            <person name="Mieczkowski P."/>
            <person name="Kruszewska J.S."/>
            <person name="Biernat P."/>
            <person name="Pawlowska J."/>
        </authorList>
    </citation>
    <scope>NUCLEOTIDE SEQUENCE</scope>
    <source>
        <strain evidence="1">WA0000018081</strain>
    </source>
</reference>